<dbReference type="EMBL" id="PFFQ01000066">
    <property type="protein sequence ID" value="PIW13880.1"/>
    <property type="molecule type" value="Genomic_DNA"/>
</dbReference>
<accession>A0A2M7FX99</accession>
<dbReference type="AlphaFoldDB" id="A0A2M7FX99"/>
<gene>
    <name evidence="2" type="ORF">COW36_24760</name>
</gene>
<keyword evidence="1" id="KW-1133">Transmembrane helix</keyword>
<evidence type="ECO:0000313" key="2">
    <source>
        <dbReference type="EMBL" id="PIW13880.1"/>
    </source>
</evidence>
<name>A0A2M7FX99_9BACT</name>
<keyword evidence="1" id="KW-0472">Membrane</keyword>
<proteinExistence type="predicted"/>
<feature type="transmembrane region" description="Helical" evidence="1">
    <location>
        <begin position="49"/>
        <end position="69"/>
    </location>
</feature>
<organism evidence="2 3">
    <name type="scientific">bacterium (Candidatus Blackallbacteria) CG17_big_fil_post_rev_8_21_14_2_50_48_46</name>
    <dbReference type="NCBI Taxonomy" id="2014261"/>
    <lineage>
        <taxon>Bacteria</taxon>
        <taxon>Candidatus Blackallbacteria</taxon>
    </lineage>
</organism>
<keyword evidence="1" id="KW-0812">Transmembrane</keyword>
<sequence length="168" mass="18820">MSQTQELKLAPAFKGPMVTVSLVFILLPVILNLLMLPRLVSLPSSLNKYLALGIMALPLLFSAAMGWLLRATLRETRLNLSSEGLEYHSPLLSLAANWEQAEALVPSDLSSQRWNLKLNQPARIIQRRLFKPPEPALLQIPLFPFAGHEIESLELQLKTFQPKLSRSS</sequence>
<comment type="caution">
    <text evidence="2">The sequence shown here is derived from an EMBL/GenBank/DDBJ whole genome shotgun (WGS) entry which is preliminary data.</text>
</comment>
<dbReference type="Proteomes" id="UP000231019">
    <property type="component" value="Unassembled WGS sequence"/>
</dbReference>
<evidence type="ECO:0000313" key="3">
    <source>
        <dbReference type="Proteomes" id="UP000231019"/>
    </source>
</evidence>
<reference evidence="2 3" key="1">
    <citation type="submission" date="2017-09" db="EMBL/GenBank/DDBJ databases">
        <title>Depth-based differentiation of microbial function through sediment-hosted aquifers and enrichment of novel symbionts in the deep terrestrial subsurface.</title>
        <authorList>
            <person name="Probst A.J."/>
            <person name="Ladd B."/>
            <person name="Jarett J.K."/>
            <person name="Geller-Mcgrath D.E."/>
            <person name="Sieber C.M."/>
            <person name="Emerson J.B."/>
            <person name="Anantharaman K."/>
            <person name="Thomas B.C."/>
            <person name="Malmstrom R."/>
            <person name="Stieglmeier M."/>
            <person name="Klingl A."/>
            <person name="Woyke T."/>
            <person name="Ryan C.M."/>
            <person name="Banfield J.F."/>
        </authorList>
    </citation>
    <scope>NUCLEOTIDE SEQUENCE [LARGE SCALE GENOMIC DNA]</scope>
    <source>
        <strain evidence="2">CG17_big_fil_post_rev_8_21_14_2_50_48_46</strain>
    </source>
</reference>
<protein>
    <submittedName>
        <fullName evidence="2">Uncharacterized protein</fullName>
    </submittedName>
</protein>
<evidence type="ECO:0000256" key="1">
    <source>
        <dbReference type="SAM" id="Phobius"/>
    </source>
</evidence>
<feature type="transmembrane region" description="Helical" evidence="1">
    <location>
        <begin position="12"/>
        <end position="37"/>
    </location>
</feature>